<keyword evidence="1" id="KW-1133">Transmembrane helix</keyword>
<evidence type="ECO:0000256" key="1">
    <source>
        <dbReference type="SAM" id="Phobius"/>
    </source>
</evidence>
<dbReference type="EMBL" id="BPLQ01010035">
    <property type="protein sequence ID" value="GIY47941.1"/>
    <property type="molecule type" value="Genomic_DNA"/>
</dbReference>
<feature type="transmembrane region" description="Helical" evidence="1">
    <location>
        <begin position="43"/>
        <end position="62"/>
    </location>
</feature>
<proteinExistence type="predicted"/>
<sequence length="77" mass="8648">MSMFVVVGTSTPSTMVVLLLLVDCGCWYFYSFYYGVTSAPGRLWFWILLLLVGCDCGYFYSFCYGGTSTPGLEYVKT</sequence>
<accession>A0AAV4TSD7</accession>
<keyword evidence="3" id="KW-1185">Reference proteome</keyword>
<keyword evidence="1" id="KW-0812">Transmembrane</keyword>
<dbReference type="AlphaFoldDB" id="A0AAV4TSD7"/>
<feature type="transmembrane region" description="Helical" evidence="1">
    <location>
        <begin position="15"/>
        <end position="36"/>
    </location>
</feature>
<keyword evidence="1" id="KW-0472">Membrane</keyword>
<gene>
    <name evidence="2" type="ORF">CDAR_443651</name>
</gene>
<protein>
    <recommendedName>
        <fullName evidence="4">Transmembrane protein</fullName>
    </recommendedName>
</protein>
<name>A0AAV4TSD7_9ARAC</name>
<comment type="caution">
    <text evidence="2">The sequence shown here is derived from an EMBL/GenBank/DDBJ whole genome shotgun (WGS) entry which is preliminary data.</text>
</comment>
<evidence type="ECO:0000313" key="2">
    <source>
        <dbReference type="EMBL" id="GIY47941.1"/>
    </source>
</evidence>
<reference evidence="2 3" key="1">
    <citation type="submission" date="2021-06" db="EMBL/GenBank/DDBJ databases">
        <title>Caerostris darwini draft genome.</title>
        <authorList>
            <person name="Kono N."/>
            <person name="Arakawa K."/>
        </authorList>
    </citation>
    <scope>NUCLEOTIDE SEQUENCE [LARGE SCALE GENOMIC DNA]</scope>
</reference>
<organism evidence="2 3">
    <name type="scientific">Caerostris darwini</name>
    <dbReference type="NCBI Taxonomy" id="1538125"/>
    <lineage>
        <taxon>Eukaryota</taxon>
        <taxon>Metazoa</taxon>
        <taxon>Ecdysozoa</taxon>
        <taxon>Arthropoda</taxon>
        <taxon>Chelicerata</taxon>
        <taxon>Arachnida</taxon>
        <taxon>Araneae</taxon>
        <taxon>Araneomorphae</taxon>
        <taxon>Entelegynae</taxon>
        <taxon>Araneoidea</taxon>
        <taxon>Araneidae</taxon>
        <taxon>Caerostris</taxon>
    </lineage>
</organism>
<dbReference type="Proteomes" id="UP001054837">
    <property type="component" value="Unassembled WGS sequence"/>
</dbReference>
<evidence type="ECO:0008006" key="4">
    <source>
        <dbReference type="Google" id="ProtNLM"/>
    </source>
</evidence>
<evidence type="ECO:0000313" key="3">
    <source>
        <dbReference type="Proteomes" id="UP001054837"/>
    </source>
</evidence>